<name>B9XM50_PEDPL</name>
<evidence type="ECO:0000313" key="1">
    <source>
        <dbReference type="EMBL" id="EEF59043.1"/>
    </source>
</evidence>
<keyword evidence="2" id="KW-1185">Reference proteome</keyword>
<gene>
    <name evidence="1" type="ORF">Cflav_PD2170</name>
</gene>
<evidence type="ECO:0008006" key="3">
    <source>
        <dbReference type="Google" id="ProtNLM"/>
    </source>
</evidence>
<dbReference type="STRING" id="320771.Cflav_PD2170"/>
<organism evidence="1 2">
    <name type="scientific">Pedosphaera parvula (strain Ellin514)</name>
    <dbReference type="NCBI Taxonomy" id="320771"/>
    <lineage>
        <taxon>Bacteria</taxon>
        <taxon>Pseudomonadati</taxon>
        <taxon>Verrucomicrobiota</taxon>
        <taxon>Pedosphaerae</taxon>
        <taxon>Pedosphaerales</taxon>
        <taxon>Pedosphaeraceae</taxon>
        <taxon>Pedosphaera</taxon>
    </lineage>
</organism>
<proteinExistence type="predicted"/>
<dbReference type="AlphaFoldDB" id="B9XM50"/>
<dbReference type="EMBL" id="ABOX02000033">
    <property type="protein sequence ID" value="EEF59043.1"/>
    <property type="molecule type" value="Genomic_DNA"/>
</dbReference>
<accession>B9XM50</accession>
<comment type="caution">
    <text evidence="1">The sequence shown here is derived from an EMBL/GenBank/DDBJ whole genome shotgun (WGS) entry which is preliminary data.</text>
</comment>
<protein>
    <recommendedName>
        <fullName evidence="3">Lipoprotein</fullName>
    </recommendedName>
</protein>
<dbReference type="RefSeq" id="WP_007416889.1">
    <property type="nucleotide sequence ID" value="NZ_ABOX02000033.1"/>
</dbReference>
<sequence length="327" mass="36479" precursor="true">MKNEIENMLLILGAVLASVLIGCAREPAEVSTSAKPTHRLEFAWPVPVKFQVEEQVQRDGERIKFLHTLLLETNRNDELVLRWLDVEVKTVNKHPINTPESKKAAELASAVYRSLPPMRISRAGHFLGGGNISESFNHASEMADKASTNLSGGSHQDISQAVDDPAARSMCEQMISRCWNAWVEAWIGLEAGKRTVRPSAAQSRVGTDNNQFEPVIENFGAVPTNANFVFLRRRELAARTETVGSVSNTVSPIASKEARAEKVTRAETPEIRREMRAEVITDTKSLMPSVASYKVEDIQELPNARKASLLERHKYRFIWPESAEAHQ</sequence>
<reference evidence="1 2" key="1">
    <citation type="journal article" date="2011" name="J. Bacteriol.">
        <title>Genome sequence of 'Pedosphaera parvula' Ellin514, an aerobic Verrucomicrobial isolate from pasture soil.</title>
        <authorList>
            <person name="Kant R."/>
            <person name="van Passel M.W."/>
            <person name="Sangwan P."/>
            <person name="Palva A."/>
            <person name="Lucas S."/>
            <person name="Copeland A."/>
            <person name="Lapidus A."/>
            <person name="Glavina Del Rio T."/>
            <person name="Dalin E."/>
            <person name="Tice H."/>
            <person name="Bruce D."/>
            <person name="Goodwin L."/>
            <person name="Pitluck S."/>
            <person name="Chertkov O."/>
            <person name="Larimer F.W."/>
            <person name="Land M.L."/>
            <person name="Hauser L."/>
            <person name="Brettin T.S."/>
            <person name="Detter J.C."/>
            <person name="Han S."/>
            <person name="de Vos W.M."/>
            <person name="Janssen P.H."/>
            <person name="Smidt H."/>
        </authorList>
    </citation>
    <scope>NUCLEOTIDE SEQUENCE [LARGE SCALE GENOMIC DNA]</scope>
    <source>
        <strain evidence="1 2">Ellin514</strain>
    </source>
</reference>
<evidence type="ECO:0000313" key="2">
    <source>
        <dbReference type="Proteomes" id="UP000003688"/>
    </source>
</evidence>
<dbReference type="PROSITE" id="PS51257">
    <property type="entry name" value="PROKAR_LIPOPROTEIN"/>
    <property type="match status" value="1"/>
</dbReference>
<dbReference type="Proteomes" id="UP000003688">
    <property type="component" value="Unassembled WGS sequence"/>
</dbReference>